<dbReference type="CDD" id="cd00914">
    <property type="entry name" value="PCD_DCoH_subfamily_b"/>
    <property type="match status" value="1"/>
</dbReference>
<dbReference type="NCBIfam" id="NF002017">
    <property type="entry name" value="PRK00823.1-2"/>
    <property type="match status" value="1"/>
</dbReference>
<dbReference type="EMBL" id="JAUDUY010000009">
    <property type="protein sequence ID" value="MDM9632467.1"/>
    <property type="molecule type" value="Genomic_DNA"/>
</dbReference>
<proteinExistence type="inferred from homology"/>
<protein>
    <recommendedName>
        <fullName evidence="4">Putative pterin-4-alpha-carbinolamine dehydratase</fullName>
        <shortName evidence="4">PHS</shortName>
        <ecNumber evidence="4">4.2.1.96</ecNumber>
    </recommendedName>
    <alternativeName>
        <fullName evidence="4">4-alpha-hydroxy-tetrahydropterin dehydratase</fullName>
    </alternativeName>
    <alternativeName>
        <fullName evidence="4">Pterin carbinolamine dehydratase</fullName>
        <shortName evidence="4">PCD</shortName>
    </alternativeName>
</protein>
<dbReference type="InterPro" id="IPR001533">
    <property type="entry name" value="Pterin_deHydtase"/>
</dbReference>
<dbReference type="NCBIfam" id="NF002018">
    <property type="entry name" value="PRK00823.1-3"/>
    <property type="match status" value="1"/>
</dbReference>
<evidence type="ECO:0000256" key="4">
    <source>
        <dbReference type="HAMAP-Rule" id="MF_00434"/>
    </source>
</evidence>
<dbReference type="Proteomes" id="UP001174839">
    <property type="component" value="Unassembled WGS sequence"/>
</dbReference>
<dbReference type="SUPFAM" id="SSF55248">
    <property type="entry name" value="PCD-like"/>
    <property type="match status" value="1"/>
</dbReference>
<dbReference type="HAMAP" id="MF_00434">
    <property type="entry name" value="Pterin_4_alpha"/>
    <property type="match status" value="1"/>
</dbReference>
<dbReference type="EC" id="4.2.1.96" evidence="4"/>
<gene>
    <name evidence="5" type="ORF">QU605_13390</name>
</gene>
<reference evidence="5" key="1">
    <citation type="submission" date="2023-06" db="EMBL/GenBank/DDBJ databases">
        <title>Robiginitalea aurantiacus sp. nov. and Algoriphagus sediminis sp. nov., isolated from coastal sediment.</title>
        <authorList>
            <person name="Zhou Z.Y."/>
            <person name="An J."/>
            <person name="Jia Y.W."/>
            <person name="Du Z.J."/>
        </authorList>
    </citation>
    <scope>NUCLEOTIDE SEQUENCE</scope>
    <source>
        <strain evidence="5">M39</strain>
    </source>
</reference>
<sequence length="97" mass="11104">MTKLTEAQISDKLANLEGWELNDNALETTFEFQNFKEAFTLMTRIAFECEAQNHHPDWSNVYNKLNIRLNTHDAGGVTEKDFKLAETIEALVSTNPE</sequence>
<keyword evidence="6" id="KW-1185">Reference proteome</keyword>
<evidence type="ECO:0000313" key="5">
    <source>
        <dbReference type="EMBL" id="MDM9632467.1"/>
    </source>
</evidence>
<evidence type="ECO:0000313" key="6">
    <source>
        <dbReference type="Proteomes" id="UP001174839"/>
    </source>
</evidence>
<organism evidence="5 6">
    <name type="scientific">Robiginitalea aurantiaca</name>
    <dbReference type="NCBI Taxonomy" id="3056915"/>
    <lineage>
        <taxon>Bacteria</taxon>
        <taxon>Pseudomonadati</taxon>
        <taxon>Bacteroidota</taxon>
        <taxon>Flavobacteriia</taxon>
        <taxon>Flavobacteriales</taxon>
        <taxon>Flavobacteriaceae</taxon>
        <taxon>Robiginitalea</taxon>
    </lineage>
</organism>
<accession>A0ABT7WHT3</accession>
<comment type="catalytic activity">
    <reaction evidence="1 4">
        <text>(4aS,6R)-4a-hydroxy-L-erythro-5,6,7,8-tetrahydrobiopterin = (6R)-L-erythro-6,7-dihydrobiopterin + H2O</text>
        <dbReference type="Rhea" id="RHEA:11920"/>
        <dbReference type="ChEBI" id="CHEBI:15377"/>
        <dbReference type="ChEBI" id="CHEBI:15642"/>
        <dbReference type="ChEBI" id="CHEBI:43120"/>
        <dbReference type="EC" id="4.2.1.96"/>
    </reaction>
</comment>
<comment type="similarity">
    <text evidence="2 4">Belongs to the pterin-4-alpha-carbinolamine dehydratase family.</text>
</comment>
<dbReference type="GO" id="GO:0008124">
    <property type="term" value="F:4-alpha-hydroxytetrahydrobiopterin dehydratase activity"/>
    <property type="evidence" value="ECO:0007669"/>
    <property type="project" value="UniProtKB-EC"/>
</dbReference>
<name>A0ABT7WHT3_9FLAO</name>
<dbReference type="Pfam" id="PF01329">
    <property type="entry name" value="Pterin_4a"/>
    <property type="match status" value="1"/>
</dbReference>
<dbReference type="Gene3D" id="3.30.1360.20">
    <property type="entry name" value="Transcriptional coactivator/pterin dehydratase"/>
    <property type="match status" value="1"/>
</dbReference>
<comment type="caution">
    <text evidence="5">The sequence shown here is derived from an EMBL/GenBank/DDBJ whole genome shotgun (WGS) entry which is preliminary data.</text>
</comment>
<evidence type="ECO:0000256" key="1">
    <source>
        <dbReference type="ARBA" id="ARBA00001554"/>
    </source>
</evidence>
<dbReference type="InterPro" id="IPR036428">
    <property type="entry name" value="PCD_sf"/>
</dbReference>
<evidence type="ECO:0000256" key="3">
    <source>
        <dbReference type="ARBA" id="ARBA00023239"/>
    </source>
</evidence>
<dbReference type="PANTHER" id="PTHR12599:SF0">
    <property type="entry name" value="PTERIN-4-ALPHA-CARBINOLAMINE DEHYDRATASE"/>
    <property type="match status" value="1"/>
</dbReference>
<evidence type="ECO:0000256" key="2">
    <source>
        <dbReference type="ARBA" id="ARBA00006472"/>
    </source>
</evidence>
<dbReference type="PANTHER" id="PTHR12599">
    <property type="entry name" value="PTERIN-4-ALPHA-CARBINOLAMINE DEHYDRATASE"/>
    <property type="match status" value="1"/>
</dbReference>
<dbReference type="RefSeq" id="WP_289725830.1">
    <property type="nucleotide sequence ID" value="NZ_JAUDUY010000009.1"/>
</dbReference>
<keyword evidence="3 4" id="KW-0456">Lyase</keyword>